<evidence type="ECO:0000256" key="1">
    <source>
        <dbReference type="SAM" id="Phobius"/>
    </source>
</evidence>
<evidence type="ECO:0000259" key="2">
    <source>
        <dbReference type="Pfam" id="PF09972"/>
    </source>
</evidence>
<proteinExistence type="predicted"/>
<reference evidence="4 5" key="1">
    <citation type="journal article" date="2012" name="J. Bacteriol.">
        <title>Draft genome sequence of Methanobacterium formicicum DSM 3637, an archaebacterium isolated from the methane producer amoeba Pelomyxa palustris.</title>
        <authorList>
            <person name="Gutierrez G."/>
        </authorList>
    </citation>
    <scope>NUCLEOTIDE SEQUENCE [LARGE SCALE GENOMIC DNA]</scope>
    <source>
        <strain evidence="5">DSM 3637 / PP1</strain>
    </source>
</reference>
<name>K2RW80_METFP</name>
<feature type="transmembrane region" description="Helical" evidence="1">
    <location>
        <begin position="430"/>
        <end position="451"/>
    </location>
</feature>
<evidence type="ECO:0000313" key="4">
    <source>
        <dbReference type="EMBL" id="EKF87020.1"/>
    </source>
</evidence>
<keyword evidence="1" id="KW-0472">Membrane</keyword>
<gene>
    <name evidence="4" type="ORF">A994_02000</name>
</gene>
<feature type="domain" description="Predicted membrane protein YciQ-like C-terminal" evidence="3">
    <location>
        <begin position="282"/>
        <end position="541"/>
    </location>
</feature>
<dbReference type="Pfam" id="PF20990">
    <property type="entry name" value="DUF2207_C"/>
    <property type="match status" value="1"/>
</dbReference>
<protein>
    <recommendedName>
        <fullName evidence="6">DUF2207 domain-containing protein</fullName>
    </recommendedName>
</protein>
<comment type="caution">
    <text evidence="4">The sequence shown here is derived from an EMBL/GenBank/DDBJ whole genome shotgun (WGS) entry which is preliminary data.</text>
</comment>
<accession>K2RW80</accession>
<evidence type="ECO:0000259" key="3">
    <source>
        <dbReference type="Pfam" id="PF20990"/>
    </source>
</evidence>
<dbReference type="RefSeq" id="WP_004029595.1">
    <property type="nucleotide sequence ID" value="NZ_AMPO01000001.1"/>
</dbReference>
<keyword evidence="1" id="KW-1133">Transmembrane helix</keyword>
<dbReference type="AlphaFoldDB" id="K2RW80"/>
<organism evidence="4 5">
    <name type="scientific">Methanobacterium formicicum (strain DSM 3637 / PP1)</name>
    <dbReference type="NCBI Taxonomy" id="1204725"/>
    <lineage>
        <taxon>Archaea</taxon>
        <taxon>Methanobacteriati</taxon>
        <taxon>Methanobacteriota</taxon>
        <taxon>Methanomada group</taxon>
        <taxon>Methanobacteria</taxon>
        <taxon>Methanobacteriales</taxon>
        <taxon>Methanobacteriaceae</taxon>
        <taxon>Methanobacterium</taxon>
    </lineage>
</organism>
<keyword evidence="1" id="KW-0812">Transmembrane</keyword>
<keyword evidence="5" id="KW-1185">Reference proteome</keyword>
<dbReference type="OrthoDB" id="137138at2157"/>
<dbReference type="PATRIC" id="fig|1204725.3.peg.402"/>
<dbReference type="Proteomes" id="UP000007360">
    <property type="component" value="Unassembled WGS sequence"/>
</dbReference>
<dbReference type="EMBL" id="AMPO01000001">
    <property type="protein sequence ID" value="EKF87020.1"/>
    <property type="molecule type" value="Genomic_DNA"/>
</dbReference>
<evidence type="ECO:0008006" key="6">
    <source>
        <dbReference type="Google" id="ProtNLM"/>
    </source>
</evidence>
<dbReference type="Pfam" id="PF09972">
    <property type="entry name" value="DUF2207"/>
    <property type="match status" value="1"/>
</dbReference>
<evidence type="ECO:0000313" key="5">
    <source>
        <dbReference type="Proteomes" id="UP000007360"/>
    </source>
</evidence>
<feature type="transmembrane region" description="Helical" evidence="1">
    <location>
        <begin position="457"/>
        <end position="478"/>
    </location>
</feature>
<dbReference type="PROSITE" id="PS51257">
    <property type="entry name" value="PROKAR_LIPOPROTEIN"/>
    <property type="match status" value="1"/>
</dbReference>
<sequence>MDKKRSILLIVTLSIFLLSFMGSACAEEDRSYSIPSINMDMFLQNDGSIHVTETIHYSFSGTYNGVYRDIPLKNGQILENVKVSTQGAYSSQEVIDQGTNQRVKIYLYSDAAKTNPISNKDVAVTIEYDLVHVLRFYNDIVQLQYKLVGEGWDVPIEQLNAKIHVPSSDGVKYWLNPPYYAKNSSWQGNTLEVNSESIPSGDYFEIRMVLPKSQFSSNPTNGTIINQDALNQIEQIQTAYQNQLNFNSMLYSILAVLMILSLFVPLIIYYRYGREPKIDYRAEYERDIPTDDPPALVNAICGPGFSKKIGEPDMDGFKATIMDLIDRKYLLMEKEPSEKQGYGIDDSMFLKINPEKDKSALKEFELDILNFLGEFEQDGLISLDQISADLSDRETAKSFRDTYNNWKDDIKDRFLSDDQMDKIFIKKGDTYLKIFGVAGIIVAAIVFFVTITDSLPAAKFALVASIALGVVSVISLILPQKIAGQWTTYGEEYDAKWHNFKKYIQDFSLIKEYPPESVTIWNKYLVYATALGAAEAVRKAMELYVPNEQLEGSDIYMFHYYGGYALLASSLDNGISTASAGSGDFGGVGDIGGGDIGGGGGAF</sequence>
<dbReference type="InterPro" id="IPR048389">
    <property type="entry name" value="YciQ-like_C"/>
</dbReference>
<feature type="domain" description="DUF2207" evidence="2">
    <location>
        <begin position="33"/>
        <end position="209"/>
    </location>
</feature>
<feature type="transmembrane region" description="Helical" evidence="1">
    <location>
        <begin position="249"/>
        <end position="272"/>
    </location>
</feature>
<dbReference type="InterPro" id="IPR018702">
    <property type="entry name" value="DUF2207"/>
</dbReference>